<dbReference type="AlphaFoldDB" id="A0A645IZS2"/>
<evidence type="ECO:0000313" key="2">
    <source>
        <dbReference type="EMBL" id="MPN55969.1"/>
    </source>
</evidence>
<proteinExistence type="predicted"/>
<dbReference type="EMBL" id="VSSQ01125786">
    <property type="protein sequence ID" value="MPN55969.1"/>
    <property type="molecule type" value="Genomic_DNA"/>
</dbReference>
<keyword evidence="1" id="KW-0812">Transmembrane</keyword>
<comment type="caution">
    <text evidence="2">The sequence shown here is derived from an EMBL/GenBank/DDBJ whole genome shotgun (WGS) entry which is preliminary data.</text>
</comment>
<protein>
    <submittedName>
        <fullName evidence="2">Uncharacterized protein</fullName>
    </submittedName>
</protein>
<sequence>MDGNPVCVHSKSHLDDGIGAILFGSDVFAKFIRLIYLEIEICYIIIDGLCIATVFLSDLHM</sequence>
<feature type="transmembrane region" description="Helical" evidence="1">
    <location>
        <begin position="34"/>
        <end position="56"/>
    </location>
</feature>
<organism evidence="2">
    <name type="scientific">bioreactor metagenome</name>
    <dbReference type="NCBI Taxonomy" id="1076179"/>
    <lineage>
        <taxon>unclassified sequences</taxon>
        <taxon>metagenomes</taxon>
        <taxon>ecological metagenomes</taxon>
    </lineage>
</organism>
<name>A0A645IZS2_9ZZZZ</name>
<accession>A0A645IZS2</accession>
<evidence type="ECO:0000256" key="1">
    <source>
        <dbReference type="SAM" id="Phobius"/>
    </source>
</evidence>
<keyword evidence="1" id="KW-1133">Transmembrane helix</keyword>
<gene>
    <name evidence="2" type="ORF">SDC9_203653</name>
</gene>
<keyword evidence="1" id="KW-0472">Membrane</keyword>
<reference evidence="2" key="1">
    <citation type="submission" date="2019-08" db="EMBL/GenBank/DDBJ databases">
        <authorList>
            <person name="Kucharzyk K."/>
            <person name="Murdoch R.W."/>
            <person name="Higgins S."/>
            <person name="Loffler F."/>
        </authorList>
    </citation>
    <scope>NUCLEOTIDE SEQUENCE</scope>
</reference>